<dbReference type="Gene3D" id="3.90.1150.10">
    <property type="entry name" value="Aspartate Aminotransferase, domain 1"/>
    <property type="match status" value="1"/>
</dbReference>
<reference evidence="7 8" key="1">
    <citation type="journal article" date="2012" name="J. Bacteriol.">
        <title>Complete genome sequence of Nocardia brasiliensis HUJEG-1.</title>
        <authorList>
            <person name="Vera-Cabrera L."/>
            <person name="Ortiz-Lopez R."/>
            <person name="Elizondo-Gonzalez R."/>
            <person name="Perez-Maya A.A."/>
            <person name="Ocampo-Candiani J."/>
        </authorList>
    </citation>
    <scope>NUCLEOTIDE SEQUENCE [LARGE SCALE GENOMIC DNA]</scope>
    <source>
        <strain evidence="8">ATCC 700358</strain>
    </source>
</reference>
<keyword evidence="8" id="KW-1185">Reference proteome</keyword>
<dbReference type="GO" id="GO:0005737">
    <property type="term" value="C:cytoplasm"/>
    <property type="evidence" value="ECO:0007669"/>
    <property type="project" value="TreeGrafter"/>
</dbReference>
<dbReference type="InterPro" id="IPR015421">
    <property type="entry name" value="PyrdxlP-dep_Trfase_major"/>
</dbReference>
<dbReference type="InterPro" id="IPR004839">
    <property type="entry name" value="Aminotransferase_I/II_large"/>
</dbReference>
<dbReference type="InterPro" id="IPR051326">
    <property type="entry name" value="Kynurenine-oxoglutarate_AT"/>
</dbReference>
<keyword evidence="3 5" id="KW-0808">Transferase</keyword>
<feature type="domain" description="Aminotransferase class I/classII large" evidence="6">
    <location>
        <begin position="34"/>
        <end position="373"/>
    </location>
</feature>
<keyword evidence="4" id="KW-0663">Pyridoxal phosphate</keyword>
<dbReference type="PANTHER" id="PTHR43807">
    <property type="entry name" value="FI04487P"/>
    <property type="match status" value="1"/>
</dbReference>
<evidence type="ECO:0000256" key="4">
    <source>
        <dbReference type="ARBA" id="ARBA00022898"/>
    </source>
</evidence>
<dbReference type="GO" id="GO:0030170">
    <property type="term" value="F:pyridoxal phosphate binding"/>
    <property type="evidence" value="ECO:0007669"/>
    <property type="project" value="InterPro"/>
</dbReference>
<dbReference type="eggNOG" id="COG0436">
    <property type="taxonomic scope" value="Bacteria"/>
</dbReference>
<evidence type="ECO:0000256" key="5">
    <source>
        <dbReference type="RuleBase" id="RU000481"/>
    </source>
</evidence>
<keyword evidence="2 5" id="KW-0032">Aminotransferase</keyword>
<dbReference type="CDD" id="cd00609">
    <property type="entry name" value="AAT_like"/>
    <property type="match status" value="1"/>
</dbReference>
<proteinExistence type="inferred from homology"/>
<organism evidence="7 8">
    <name type="scientific">Nocardia brasiliensis (strain ATCC 700358 / HUJEG-1)</name>
    <dbReference type="NCBI Taxonomy" id="1133849"/>
    <lineage>
        <taxon>Bacteria</taxon>
        <taxon>Bacillati</taxon>
        <taxon>Actinomycetota</taxon>
        <taxon>Actinomycetes</taxon>
        <taxon>Mycobacteriales</taxon>
        <taxon>Nocardiaceae</taxon>
        <taxon>Nocardia</taxon>
    </lineage>
</organism>
<dbReference type="STRING" id="1133849.O3I_010755"/>
<dbReference type="KEGG" id="nbr:O3I_010755"/>
<dbReference type="EMBL" id="CP003876">
    <property type="protein sequence ID" value="AFU00112.1"/>
    <property type="molecule type" value="Genomic_DNA"/>
</dbReference>
<dbReference type="InterPro" id="IPR015424">
    <property type="entry name" value="PyrdxlP-dep_Trfase"/>
</dbReference>
<evidence type="ECO:0000256" key="1">
    <source>
        <dbReference type="ARBA" id="ARBA00001933"/>
    </source>
</evidence>
<comment type="similarity">
    <text evidence="5">Belongs to the class-I pyridoxal-phosphate-dependent aminotransferase family.</text>
</comment>
<dbReference type="Pfam" id="PF00155">
    <property type="entry name" value="Aminotran_1_2"/>
    <property type="match status" value="1"/>
</dbReference>
<dbReference type="AlphaFoldDB" id="K0ERE4"/>
<dbReference type="PANTHER" id="PTHR43807:SF20">
    <property type="entry name" value="FI04487P"/>
    <property type="match status" value="1"/>
</dbReference>
<sequence>MTVTVTVPIASRVSNLASNRLFQLLSRAHDRQAVDLAIGVPAAPPTPSALIDAACAVLRAGAHNQYADPNGNLLLRKQIADALPSPADPETELTITVGATEALHVAILAIVEPGDEVVVFEPFYDNFLSAIALAGGIPRLVPVSPPDWRHDPDRLRAAFGPRTRAIVVATPNNPTGHMLGSAEWAEIAELCHRWNAVVISDEIYAGYVYDGRQHISAADLPGLRDRSFVAGSLSKSHAISGWRIGYLRASAPLTTAARRIHTAVCGGTAAPLQEAVARVAAAAPGLAEPGANLRAQRDRTIEIFDNSGFHCLSPDGGCYVMADITPFTDSGSESLTGHLLQKAGVLVIPGRYFHLDDTDNADADAYIRIAFNRPLALFDEVESRLRTLRHT</sequence>
<dbReference type="RefSeq" id="WP_014982967.1">
    <property type="nucleotide sequence ID" value="NC_018681.1"/>
</dbReference>
<dbReference type="GO" id="GO:0016212">
    <property type="term" value="F:kynurenine-oxoglutarate transaminase activity"/>
    <property type="evidence" value="ECO:0007669"/>
    <property type="project" value="TreeGrafter"/>
</dbReference>
<evidence type="ECO:0000313" key="7">
    <source>
        <dbReference type="EMBL" id="AFU00112.1"/>
    </source>
</evidence>
<dbReference type="InterPro" id="IPR015422">
    <property type="entry name" value="PyrdxlP-dep_Trfase_small"/>
</dbReference>
<evidence type="ECO:0000259" key="6">
    <source>
        <dbReference type="Pfam" id="PF00155"/>
    </source>
</evidence>
<dbReference type="HOGENOM" id="CLU_017584_4_0_11"/>
<evidence type="ECO:0000256" key="2">
    <source>
        <dbReference type="ARBA" id="ARBA00022576"/>
    </source>
</evidence>
<comment type="cofactor">
    <cofactor evidence="1 5">
        <name>pyridoxal 5'-phosphate</name>
        <dbReference type="ChEBI" id="CHEBI:597326"/>
    </cofactor>
</comment>
<accession>K0ERE4</accession>
<dbReference type="SUPFAM" id="SSF53383">
    <property type="entry name" value="PLP-dependent transferases"/>
    <property type="match status" value="1"/>
</dbReference>
<evidence type="ECO:0000256" key="3">
    <source>
        <dbReference type="ARBA" id="ARBA00022679"/>
    </source>
</evidence>
<name>K0ERE4_NOCB7</name>
<dbReference type="PROSITE" id="PS00105">
    <property type="entry name" value="AA_TRANSFER_CLASS_1"/>
    <property type="match status" value="1"/>
</dbReference>
<gene>
    <name evidence="7" type="ORF">O3I_010755</name>
</gene>
<dbReference type="Proteomes" id="UP000006304">
    <property type="component" value="Chromosome"/>
</dbReference>
<dbReference type="EC" id="2.6.1.-" evidence="5"/>
<dbReference type="Gene3D" id="3.40.640.10">
    <property type="entry name" value="Type I PLP-dependent aspartate aminotransferase-like (Major domain)"/>
    <property type="match status" value="1"/>
</dbReference>
<dbReference type="InterPro" id="IPR004838">
    <property type="entry name" value="NHTrfase_class1_PyrdxlP-BS"/>
</dbReference>
<protein>
    <recommendedName>
        <fullName evidence="5">Aminotransferase</fullName>
        <ecNumber evidence="5">2.6.1.-</ecNumber>
    </recommendedName>
</protein>
<evidence type="ECO:0000313" key="8">
    <source>
        <dbReference type="Proteomes" id="UP000006304"/>
    </source>
</evidence>